<name>A0A8S5SFB8_9CAUD</name>
<evidence type="ECO:0000313" key="2">
    <source>
        <dbReference type="EMBL" id="DAF49780.1"/>
    </source>
</evidence>
<feature type="compositionally biased region" description="Polar residues" evidence="1">
    <location>
        <begin position="358"/>
        <end position="384"/>
    </location>
</feature>
<protein>
    <submittedName>
        <fullName evidence="2">Portal protein</fullName>
    </submittedName>
</protein>
<proteinExistence type="predicted"/>
<reference evidence="2" key="1">
    <citation type="journal article" date="2021" name="Proc. Natl. Acad. Sci. U.S.A.">
        <title>A Catalog of Tens of Thousands of Viruses from Human Metagenomes Reveals Hidden Associations with Chronic Diseases.</title>
        <authorList>
            <person name="Tisza M.J."/>
            <person name="Buck C.B."/>
        </authorList>
    </citation>
    <scope>NUCLEOTIDE SEQUENCE</scope>
    <source>
        <strain evidence="2">CtyhJ29</strain>
    </source>
</reference>
<accession>A0A8S5SFB8</accession>
<feature type="region of interest" description="Disordered" evidence="1">
    <location>
        <begin position="339"/>
        <end position="387"/>
    </location>
</feature>
<dbReference type="EMBL" id="BK032588">
    <property type="protein sequence ID" value="DAF49780.1"/>
    <property type="molecule type" value="Genomic_DNA"/>
</dbReference>
<organism evidence="2">
    <name type="scientific">Myoviridae sp. ctyhJ29</name>
    <dbReference type="NCBI Taxonomy" id="2827719"/>
    <lineage>
        <taxon>Viruses</taxon>
        <taxon>Duplodnaviria</taxon>
        <taxon>Heunggongvirae</taxon>
        <taxon>Uroviricota</taxon>
        <taxon>Caudoviricetes</taxon>
    </lineage>
</organism>
<evidence type="ECO:0000256" key="1">
    <source>
        <dbReference type="SAM" id="MobiDB-lite"/>
    </source>
</evidence>
<sequence>MMSFMTGTPIDLVFQQIAEDLVLYSNAFLIKSRIDMTNIGGLQAKGIYDTKPVGGYFRVDPTTVQIKRDKTGVIKNYQQQVGNDKKAYKPTDVIHFYIDKKGGAAFGTPRIEAALEDVKMLRKIEGNVLRLIYRYAAPLYQMKIGIPEQGFMATDQEIKDARKEIERLADDGIIITNERTEFNAIGSQGQVLDASKYLSYFESRVFTALSLSYAQAGRGGAKQDADSMEEQVHDSIKFFQRTIAIFVEQLMFNELLLEGGYNPITEPTDIVRFQFNEINLDTRVKMETHAMNLFQGNAIPYEEMRGRLGLDTDDVDESRLYQNMIKTPAEIAILQAKLGQSSGSAQPGPEKSQDAPKTATNMIQPKNQHGTSSVKIKESSQNIQTKEDRIEDYQKAFKDIYKKFQQVRNDVLEDGSRAYASLPIARDWIASNLKNHTSLKAQEGYNQAIKDTKKKPDKFKVSSKQLSDMIDDCLDNMFKDIQSKYKEATTPQQKEAAFDKTEYRLRFLAEHVAAKAYWYGYIKTCEALNIDKVYVQFGKGSKDKEDHESILNPKSFSLEDIPAFHPYCKCTLSSTKSKKGG</sequence>